<name>A0A382PJV4_9ZZZZ</name>
<proteinExistence type="predicted"/>
<reference evidence="1" key="1">
    <citation type="submission" date="2018-05" db="EMBL/GenBank/DDBJ databases">
        <authorList>
            <person name="Lanie J.A."/>
            <person name="Ng W.-L."/>
            <person name="Kazmierczak K.M."/>
            <person name="Andrzejewski T.M."/>
            <person name="Davidsen T.M."/>
            <person name="Wayne K.J."/>
            <person name="Tettelin H."/>
            <person name="Glass J.I."/>
            <person name="Rusch D."/>
            <person name="Podicherti R."/>
            <person name="Tsui H.-C.T."/>
            <person name="Winkler M.E."/>
        </authorList>
    </citation>
    <scope>NUCLEOTIDE SEQUENCE</scope>
</reference>
<gene>
    <name evidence="1" type="ORF">METZ01_LOCUS326380</name>
</gene>
<feature type="non-terminal residue" evidence="1">
    <location>
        <position position="1"/>
    </location>
</feature>
<sequence length="133" mass="15148">KGWGQGAAQPFSIFWRQKMSAQTAILEASGLPVGLPAISTTRDEEWVDNEAYRELFVSVIELAIKDYEFLLRIRQQDTLTPSERKKLRGLTEDGDPEEFFASHWFEDICRMIGVTAEVIRERLVVLSSELVTA</sequence>
<protein>
    <submittedName>
        <fullName evidence="1">Uncharacterized protein</fullName>
    </submittedName>
</protein>
<accession>A0A382PJV4</accession>
<dbReference type="AlphaFoldDB" id="A0A382PJV4"/>
<evidence type="ECO:0000313" key="1">
    <source>
        <dbReference type="EMBL" id="SVC73526.1"/>
    </source>
</evidence>
<organism evidence="1">
    <name type="scientific">marine metagenome</name>
    <dbReference type="NCBI Taxonomy" id="408172"/>
    <lineage>
        <taxon>unclassified sequences</taxon>
        <taxon>metagenomes</taxon>
        <taxon>ecological metagenomes</taxon>
    </lineage>
</organism>
<dbReference type="EMBL" id="UINC01107846">
    <property type="protein sequence ID" value="SVC73526.1"/>
    <property type="molecule type" value="Genomic_DNA"/>
</dbReference>